<dbReference type="HOGENOM" id="CLU_000604_1_23_9"/>
<dbReference type="EMBL" id="ACBZ01000079">
    <property type="protein sequence ID" value="EEG49438.1"/>
    <property type="molecule type" value="Genomic_DNA"/>
</dbReference>
<dbReference type="PATRIC" id="fig|476272.21.peg.2984"/>
<dbReference type="InterPro" id="IPR050319">
    <property type="entry name" value="ABC_transp_ATP-bind"/>
</dbReference>
<keyword evidence="2" id="KW-0813">Transport</keyword>
<keyword evidence="4" id="KW-0067">ATP-binding</keyword>
<proteinExistence type="inferred from homology"/>
<evidence type="ECO:0008006" key="7">
    <source>
        <dbReference type="Google" id="ProtNLM"/>
    </source>
</evidence>
<evidence type="ECO:0000256" key="1">
    <source>
        <dbReference type="ARBA" id="ARBA00005417"/>
    </source>
</evidence>
<keyword evidence="6" id="KW-1185">Reference proteome</keyword>
<reference evidence="5 6" key="1">
    <citation type="submission" date="2009-01" db="EMBL/GenBank/DDBJ databases">
        <authorList>
            <person name="Fulton L."/>
            <person name="Clifton S."/>
            <person name="Fulton B."/>
            <person name="Xu J."/>
            <person name="Minx P."/>
            <person name="Pepin K.H."/>
            <person name="Johnson M."/>
            <person name="Bhonagiri V."/>
            <person name="Nash W.E."/>
            <person name="Mardis E.R."/>
            <person name="Wilson R.K."/>
        </authorList>
    </citation>
    <scope>NUCLEOTIDE SEQUENCE [LARGE SCALE GENOMIC DNA]</scope>
    <source>
        <strain evidence="6">DSM 10507 / JCM 14656 / S5a33</strain>
    </source>
</reference>
<evidence type="ECO:0000256" key="2">
    <source>
        <dbReference type="ARBA" id="ARBA00022448"/>
    </source>
</evidence>
<comment type="similarity">
    <text evidence="1">Belongs to the ABC transporter superfamily.</text>
</comment>
<dbReference type="Gene3D" id="3.40.50.300">
    <property type="entry name" value="P-loop containing nucleotide triphosphate hydrolases"/>
    <property type="match status" value="1"/>
</dbReference>
<dbReference type="SUPFAM" id="SSF52540">
    <property type="entry name" value="P-loop containing nucleoside triphosphate hydrolases"/>
    <property type="match status" value="1"/>
</dbReference>
<dbReference type="PANTHER" id="PTHR43776:SF7">
    <property type="entry name" value="D,D-DIPEPTIDE TRANSPORT ATP-BINDING PROTEIN DDPF-RELATED"/>
    <property type="match status" value="1"/>
</dbReference>
<dbReference type="AlphaFoldDB" id="C0CLB2"/>
<evidence type="ECO:0000256" key="4">
    <source>
        <dbReference type="ARBA" id="ARBA00022840"/>
    </source>
</evidence>
<organism evidence="5 6">
    <name type="scientific">Blautia hydrogenotrophica (strain DSM 10507 / JCM 14656 / S5a33)</name>
    <name type="common">Ruminococcus hydrogenotrophicus</name>
    <dbReference type="NCBI Taxonomy" id="476272"/>
    <lineage>
        <taxon>Bacteria</taxon>
        <taxon>Bacillati</taxon>
        <taxon>Bacillota</taxon>
        <taxon>Clostridia</taxon>
        <taxon>Lachnospirales</taxon>
        <taxon>Lachnospiraceae</taxon>
        <taxon>Blautia</taxon>
    </lineage>
</organism>
<evidence type="ECO:0000256" key="3">
    <source>
        <dbReference type="ARBA" id="ARBA00022741"/>
    </source>
</evidence>
<dbReference type="GeneID" id="86820276"/>
<dbReference type="GO" id="GO:0005524">
    <property type="term" value="F:ATP binding"/>
    <property type="evidence" value="ECO:0007669"/>
    <property type="project" value="UniProtKB-KW"/>
</dbReference>
<dbReference type="PANTHER" id="PTHR43776">
    <property type="entry name" value="TRANSPORT ATP-BINDING PROTEIN"/>
    <property type="match status" value="1"/>
</dbReference>
<reference evidence="5 6" key="2">
    <citation type="submission" date="2009-02" db="EMBL/GenBank/DDBJ databases">
        <title>Draft genome sequence of Blautia hydrogenotrophica DSM 10507 (Ruminococcus hydrogenotrophicus DSM 10507).</title>
        <authorList>
            <person name="Sudarsanam P."/>
            <person name="Ley R."/>
            <person name="Guruge J."/>
            <person name="Turnbaugh P.J."/>
            <person name="Mahowald M."/>
            <person name="Liep D."/>
            <person name="Gordon J."/>
        </authorList>
    </citation>
    <scope>NUCLEOTIDE SEQUENCE [LARGE SCALE GENOMIC DNA]</scope>
    <source>
        <strain evidence="6">DSM 10507 / JCM 14656 / S5a33</strain>
    </source>
</reference>
<name>C0CLB2_BLAHS</name>
<evidence type="ECO:0000313" key="5">
    <source>
        <dbReference type="EMBL" id="EEG49438.1"/>
    </source>
</evidence>
<dbReference type="InterPro" id="IPR027417">
    <property type="entry name" value="P-loop_NTPase"/>
</dbReference>
<comment type="caution">
    <text evidence="5">The sequence shown here is derived from an EMBL/GenBank/DDBJ whole genome shotgun (WGS) entry which is preliminary data.</text>
</comment>
<dbReference type="eggNOG" id="COG4608">
    <property type="taxonomic scope" value="Bacteria"/>
</dbReference>
<gene>
    <name evidence="5" type="ORF">RUMHYD_01633</name>
</gene>
<dbReference type="Proteomes" id="UP000003100">
    <property type="component" value="Unassembled WGS sequence"/>
</dbReference>
<evidence type="ECO:0000313" key="6">
    <source>
        <dbReference type="Proteomes" id="UP000003100"/>
    </source>
</evidence>
<keyword evidence="3" id="KW-0547">Nucleotide-binding</keyword>
<dbReference type="RefSeq" id="WP_005947928.1">
    <property type="nucleotide sequence ID" value="NZ_CP136423.1"/>
</dbReference>
<protein>
    <recommendedName>
        <fullName evidence="7">Glutathione import ATP-binding protein GsiA</fullName>
    </recommendedName>
</protein>
<sequence length="115" mass="12946">MGKINFKSDVVFWNAKERLLHGRLGQVLGVICDEATSALDVFVQADIVELLRNLKNELNLTSLFISHDLGLVQALCDETSVMYQGQIIEKGKVEDIIDHSWEEGTRNLMDSVQDI</sequence>
<accession>C0CLB2</accession>